<evidence type="ECO:0000259" key="3">
    <source>
        <dbReference type="Pfam" id="PF08652"/>
    </source>
</evidence>
<dbReference type="Proteomes" id="UP000005239">
    <property type="component" value="Unassembled WGS sequence"/>
</dbReference>
<evidence type="ECO:0000256" key="2">
    <source>
        <dbReference type="RuleBase" id="RU367113"/>
    </source>
</evidence>
<dbReference type="EnsemblMetazoa" id="PPA21744.1">
    <property type="protein sequence ID" value="PPA21744.1"/>
    <property type="gene ID" value="WBGene00111298"/>
</dbReference>
<dbReference type="AlphaFoldDB" id="A0A2A6CZB7"/>
<keyword evidence="2" id="KW-0694">RNA-binding</keyword>
<sequence>MAKKIRKGHLLKFKIALNKKQISNSYARLSNVRCISEYSMTVDREVVNDRTCARYLVSENIKENVDFDLKKGIDSFIDKSELMKDEGRLDPLCKWACAQEGNDLDKIFCGAQFAGRRGTIRTIAITIMVHNPRFAKPENAWNVIAVKTGNVILLCETSKKYGGVDALGYYSGFKFEQHMTSAQPEKMIRCDIINDDGLSLGICCAAEVDALDGDSSIELQTRQITREFGFFPSLKMVLQAELADINTAVIGWKTENLVVTKIPISNFKPILKRADENSLAFLFAILRITKTIMASKDACEINYDPSNGAVEFNYFSKEEAMNLLTPEFKKKFNLRDQDK</sequence>
<dbReference type="GO" id="GO:0046872">
    <property type="term" value="F:metal ion binding"/>
    <property type="evidence" value="ECO:0007669"/>
    <property type="project" value="UniProtKB-KW"/>
</dbReference>
<dbReference type="InterPro" id="IPR013961">
    <property type="entry name" value="RAI1"/>
</dbReference>
<accession>A0A2A6CZB7</accession>
<dbReference type="PANTHER" id="PTHR12395">
    <property type="entry name" value="DOM-3 RELATED"/>
    <property type="match status" value="1"/>
</dbReference>
<gene>
    <name evidence="4" type="primary">WBGene00111298</name>
</gene>
<keyword evidence="2" id="KW-0547">Nucleotide-binding</keyword>
<dbReference type="GO" id="GO:0005829">
    <property type="term" value="C:cytosol"/>
    <property type="evidence" value="ECO:0000318"/>
    <property type="project" value="GO_Central"/>
</dbReference>
<organism evidence="4 5">
    <name type="scientific">Pristionchus pacificus</name>
    <name type="common">Parasitic nematode worm</name>
    <dbReference type="NCBI Taxonomy" id="54126"/>
    <lineage>
        <taxon>Eukaryota</taxon>
        <taxon>Metazoa</taxon>
        <taxon>Ecdysozoa</taxon>
        <taxon>Nematoda</taxon>
        <taxon>Chromadorea</taxon>
        <taxon>Rhabditida</taxon>
        <taxon>Rhabditina</taxon>
        <taxon>Diplogasteromorpha</taxon>
        <taxon>Diplogasteroidea</taxon>
        <taxon>Neodiplogasteridae</taxon>
        <taxon>Pristionchus</taxon>
    </lineage>
</organism>
<feature type="domain" description="RAI1-like" evidence="3">
    <location>
        <begin position="33"/>
        <end position="329"/>
    </location>
</feature>
<accession>A0A8R1UE19</accession>
<dbReference type="GO" id="GO:0000956">
    <property type="term" value="P:nuclear-transcribed mRNA catabolic process"/>
    <property type="evidence" value="ECO:0000318"/>
    <property type="project" value="GO_Central"/>
</dbReference>
<keyword evidence="5" id="KW-1185">Reference proteome</keyword>
<dbReference type="GO" id="GO:0004518">
    <property type="term" value="F:nuclease activity"/>
    <property type="evidence" value="ECO:0007669"/>
    <property type="project" value="UniProtKB-KW"/>
</dbReference>
<dbReference type="OrthoDB" id="5853397at2759"/>
<keyword evidence="2" id="KW-0540">Nuclease</keyword>
<comment type="cofactor">
    <cofactor evidence="2">
        <name>a divalent metal cation</name>
        <dbReference type="ChEBI" id="CHEBI:60240"/>
    </cofactor>
</comment>
<dbReference type="GO" id="GO:0034353">
    <property type="term" value="F:mRNA 5'-diphosphatase activity"/>
    <property type="evidence" value="ECO:0000318"/>
    <property type="project" value="GO_Central"/>
</dbReference>
<dbReference type="GO" id="GO:0003723">
    <property type="term" value="F:RNA binding"/>
    <property type="evidence" value="ECO:0007669"/>
    <property type="project" value="UniProtKB-KW"/>
</dbReference>
<evidence type="ECO:0000313" key="4">
    <source>
        <dbReference type="EnsemblMetazoa" id="PPA21744.1"/>
    </source>
</evidence>
<keyword evidence="2" id="KW-0479">Metal-binding</keyword>
<dbReference type="EC" id="3.6.1.-" evidence="2"/>
<dbReference type="GO" id="GO:0005634">
    <property type="term" value="C:nucleus"/>
    <property type="evidence" value="ECO:0000318"/>
    <property type="project" value="GO_Central"/>
</dbReference>
<dbReference type="GO" id="GO:0110155">
    <property type="term" value="P:NAD-cap decapping"/>
    <property type="evidence" value="ECO:0000318"/>
    <property type="project" value="GO_Central"/>
</dbReference>
<dbReference type="PANTHER" id="PTHR12395:SF9">
    <property type="entry name" value="DECAPPING AND EXORIBONUCLEASE PROTEIN"/>
    <property type="match status" value="1"/>
</dbReference>
<reference evidence="4" key="2">
    <citation type="submission" date="2022-06" db="UniProtKB">
        <authorList>
            <consortium name="EnsemblMetazoa"/>
        </authorList>
    </citation>
    <scope>IDENTIFICATION</scope>
    <source>
        <strain evidence="4">PS312</strain>
    </source>
</reference>
<keyword evidence="2" id="KW-0378">Hydrolase</keyword>
<reference evidence="5" key="1">
    <citation type="journal article" date="2008" name="Nat. Genet.">
        <title>The Pristionchus pacificus genome provides a unique perspective on nematode lifestyle and parasitism.</title>
        <authorList>
            <person name="Dieterich C."/>
            <person name="Clifton S.W."/>
            <person name="Schuster L.N."/>
            <person name="Chinwalla A."/>
            <person name="Delehaunty K."/>
            <person name="Dinkelacker I."/>
            <person name="Fulton L."/>
            <person name="Fulton R."/>
            <person name="Godfrey J."/>
            <person name="Minx P."/>
            <person name="Mitreva M."/>
            <person name="Roeseler W."/>
            <person name="Tian H."/>
            <person name="Witte H."/>
            <person name="Yang S.P."/>
            <person name="Wilson R.K."/>
            <person name="Sommer R.J."/>
        </authorList>
    </citation>
    <scope>NUCLEOTIDE SEQUENCE [LARGE SCALE GENOMIC DNA]</scope>
    <source>
        <strain evidence="5">PS312</strain>
    </source>
</reference>
<protein>
    <recommendedName>
        <fullName evidence="2">Decapping nuclease</fullName>
        <ecNumber evidence="2">3.6.1.-</ecNumber>
    </recommendedName>
</protein>
<comment type="function">
    <text evidence="2">Decapping enzyme for NAD-capped RNAs: specifically hydrolyzes the nicotinamide adenine dinucleotide (NAD) cap from a subset of RNAs by removing the entire NAD moiety from the 5'-end of an NAD-capped RNA.</text>
</comment>
<comment type="subcellular location">
    <subcellularLocation>
        <location evidence="2">Nucleus</location>
    </subcellularLocation>
</comment>
<keyword evidence="2" id="KW-0539">Nucleus</keyword>
<comment type="similarity">
    <text evidence="1 2">Belongs to the DXO/Dom3Z family.</text>
</comment>
<evidence type="ECO:0000313" key="5">
    <source>
        <dbReference type="Proteomes" id="UP000005239"/>
    </source>
</evidence>
<proteinExistence type="inferred from homology"/>
<dbReference type="GO" id="GO:0000166">
    <property type="term" value="F:nucleotide binding"/>
    <property type="evidence" value="ECO:0007669"/>
    <property type="project" value="UniProtKB-KW"/>
</dbReference>
<dbReference type="InterPro" id="IPR039039">
    <property type="entry name" value="RAI1-like_fam"/>
</dbReference>
<evidence type="ECO:0000256" key="1">
    <source>
        <dbReference type="ARBA" id="ARBA00006562"/>
    </source>
</evidence>
<dbReference type="Pfam" id="PF08652">
    <property type="entry name" value="RAI1"/>
    <property type="match status" value="1"/>
</dbReference>
<name>A0A2A6CZB7_PRIPA</name>